<feature type="region of interest" description="Disordered" evidence="1">
    <location>
        <begin position="242"/>
        <end position="266"/>
    </location>
</feature>
<dbReference type="Proteomes" id="UP000887561">
    <property type="component" value="Unplaced"/>
</dbReference>
<keyword evidence="4" id="KW-1185">Reference proteome</keyword>
<sequence length="363" mass="39937">MFAIGLLATILAILLICAIRPIAAPASPLTTEELRFLCPEERDFCHEHSKQGFCYGKSIKAKLLAKQCKCSCANAHHRRIQNCCRTVGDHDMRFCLPLCGYNTTANDLGSGLGLKCITQLTIWTYCAADANDNTECCKRKAIEFQSASSMLNWWNTEGQNSSTIHPEESRQIQHIPNVPHLLAPPSTPLRSAAVSPVGGSPVRDFEHSSYGATFNQFGPPTFGPNHVESAPEYDASEWFPSSGGTSFAPSAVNSPTHPNMPTSLHHQNFNNEVFHGYYSQPLEDESNDGDSSYVSNLDNEFDGTDTGAHHSVNMMPGPSSTSAHRKGKKHSPKQSPKKSRRTSSPSKSKNFRRQRHLNQPDGH</sequence>
<dbReference type="WBParaSite" id="scaffold1507_cov164.g3200">
    <property type="protein sequence ID" value="scaffold1507_cov164.g3200"/>
    <property type="gene ID" value="scaffold1507_cov164.g3200"/>
</dbReference>
<feature type="chain" id="PRO_5036972472" description="Domain of unknown function DB domain-containing protein" evidence="2">
    <location>
        <begin position="19"/>
        <end position="363"/>
    </location>
</feature>
<feature type="region of interest" description="Disordered" evidence="1">
    <location>
        <begin position="280"/>
        <end position="363"/>
    </location>
</feature>
<name>A0A915LN50_MELJA</name>
<evidence type="ECO:0000313" key="5">
    <source>
        <dbReference type="WBParaSite" id="scaffold1507_cov164.g3200"/>
    </source>
</evidence>
<keyword evidence="2" id="KW-0732">Signal</keyword>
<evidence type="ECO:0000256" key="1">
    <source>
        <dbReference type="SAM" id="MobiDB-lite"/>
    </source>
</evidence>
<feature type="compositionally biased region" description="Polar residues" evidence="1">
    <location>
        <begin position="289"/>
        <end position="298"/>
    </location>
</feature>
<evidence type="ECO:0000259" key="3">
    <source>
        <dbReference type="Pfam" id="PF01682"/>
    </source>
</evidence>
<evidence type="ECO:0000313" key="4">
    <source>
        <dbReference type="Proteomes" id="UP000887561"/>
    </source>
</evidence>
<dbReference type="AlphaFoldDB" id="A0A915LN50"/>
<dbReference type="Pfam" id="PF01682">
    <property type="entry name" value="DB"/>
    <property type="match status" value="1"/>
</dbReference>
<feature type="compositionally biased region" description="Basic residues" evidence="1">
    <location>
        <begin position="323"/>
        <end position="341"/>
    </location>
</feature>
<evidence type="ECO:0000256" key="2">
    <source>
        <dbReference type="SAM" id="SignalP"/>
    </source>
</evidence>
<reference evidence="5" key="1">
    <citation type="submission" date="2022-11" db="UniProtKB">
        <authorList>
            <consortium name="WormBaseParasite"/>
        </authorList>
    </citation>
    <scope>IDENTIFICATION</scope>
</reference>
<feature type="domain" description="Domain of unknown function DB" evidence="3">
    <location>
        <begin position="83"/>
        <end position="143"/>
    </location>
</feature>
<feature type="signal peptide" evidence="2">
    <location>
        <begin position="1"/>
        <end position="18"/>
    </location>
</feature>
<organism evidence="4 5">
    <name type="scientific">Meloidogyne javanica</name>
    <name type="common">Root-knot nematode worm</name>
    <dbReference type="NCBI Taxonomy" id="6303"/>
    <lineage>
        <taxon>Eukaryota</taxon>
        <taxon>Metazoa</taxon>
        <taxon>Ecdysozoa</taxon>
        <taxon>Nematoda</taxon>
        <taxon>Chromadorea</taxon>
        <taxon>Rhabditida</taxon>
        <taxon>Tylenchina</taxon>
        <taxon>Tylenchomorpha</taxon>
        <taxon>Tylenchoidea</taxon>
        <taxon>Meloidogynidae</taxon>
        <taxon>Meloidogyninae</taxon>
        <taxon>Meloidogyne</taxon>
        <taxon>Meloidogyne incognita group</taxon>
    </lineage>
</organism>
<dbReference type="InterPro" id="IPR002602">
    <property type="entry name" value="DB"/>
</dbReference>
<accession>A0A915LN50</accession>
<proteinExistence type="predicted"/>
<protein>
    <recommendedName>
        <fullName evidence="3">Domain of unknown function DB domain-containing protein</fullName>
    </recommendedName>
</protein>